<dbReference type="EMBL" id="BTGD01000010">
    <property type="protein sequence ID" value="GMM56617.1"/>
    <property type="molecule type" value="Genomic_DNA"/>
</dbReference>
<name>A0AAV5S0Y9_MAUHU</name>
<feature type="region of interest" description="Disordered" evidence="1">
    <location>
        <begin position="183"/>
        <end position="224"/>
    </location>
</feature>
<dbReference type="Proteomes" id="UP001377567">
    <property type="component" value="Unassembled WGS sequence"/>
</dbReference>
<comment type="caution">
    <text evidence="2">The sequence shown here is derived from an EMBL/GenBank/DDBJ whole genome shotgun (WGS) entry which is preliminary data.</text>
</comment>
<feature type="compositionally biased region" description="Acidic residues" evidence="1">
    <location>
        <begin position="207"/>
        <end position="217"/>
    </location>
</feature>
<organism evidence="2 3">
    <name type="scientific">Maudiozyma humilis</name>
    <name type="common">Sour dough yeast</name>
    <name type="synonym">Kazachstania humilis</name>
    <dbReference type="NCBI Taxonomy" id="51915"/>
    <lineage>
        <taxon>Eukaryota</taxon>
        <taxon>Fungi</taxon>
        <taxon>Dikarya</taxon>
        <taxon>Ascomycota</taxon>
        <taxon>Saccharomycotina</taxon>
        <taxon>Saccharomycetes</taxon>
        <taxon>Saccharomycetales</taxon>
        <taxon>Saccharomycetaceae</taxon>
        <taxon>Maudiozyma</taxon>
    </lineage>
</organism>
<evidence type="ECO:0000256" key="1">
    <source>
        <dbReference type="SAM" id="MobiDB-lite"/>
    </source>
</evidence>
<reference evidence="2 3" key="1">
    <citation type="journal article" date="2023" name="Elife">
        <title>Identification of key yeast species and microbe-microbe interactions impacting larval growth of Drosophila in the wild.</title>
        <authorList>
            <person name="Mure A."/>
            <person name="Sugiura Y."/>
            <person name="Maeda R."/>
            <person name="Honda K."/>
            <person name="Sakurai N."/>
            <person name="Takahashi Y."/>
            <person name="Watada M."/>
            <person name="Katoh T."/>
            <person name="Gotoh A."/>
            <person name="Gotoh Y."/>
            <person name="Taniguchi I."/>
            <person name="Nakamura K."/>
            <person name="Hayashi T."/>
            <person name="Katayama T."/>
            <person name="Uemura T."/>
            <person name="Hattori Y."/>
        </authorList>
    </citation>
    <scope>NUCLEOTIDE SEQUENCE [LARGE SCALE GENOMIC DNA]</scope>
    <source>
        <strain evidence="2 3">KH-74</strain>
    </source>
</reference>
<evidence type="ECO:0000313" key="2">
    <source>
        <dbReference type="EMBL" id="GMM56617.1"/>
    </source>
</evidence>
<protein>
    <submittedName>
        <fullName evidence="2">Uncharacterized protein</fullName>
    </submittedName>
</protein>
<dbReference type="AlphaFoldDB" id="A0AAV5S0Y9"/>
<proteinExistence type="predicted"/>
<feature type="compositionally biased region" description="Low complexity" evidence="1">
    <location>
        <begin position="189"/>
        <end position="203"/>
    </location>
</feature>
<sequence>MPFSTKRSFTDFMTGRSFQGEQGHASDLNADVGAIPRNSSFKMMRSGKSAFSHSNRDNRLMNNYLDSKVRSVSSLALSATATGTENENETVTSANEDDYAFNVDVDTANYRINALSLGKRRNTASRPGSFSSSKRNVVPKQDLLARERCFDYIIQAIDEAWAMYCNTTSSAEAQVYDNMDRSHSRRFSRSNSSASYNSRLSSRTSDEEQTEYSDEEQQQPADAHTASTVRFSMKFGCNDGLSDNDNDDDDETTGSIDTSGYKSETTTVPGYETDSSDCRTISELPDCMKFQSLKTRLTNAKNDLEESYDSTDYHDCVAFWNRWDMIKYSAVEIMEDDDDDEVIEAALEELEQGRCFFE</sequence>
<evidence type="ECO:0000313" key="3">
    <source>
        <dbReference type="Proteomes" id="UP001377567"/>
    </source>
</evidence>
<gene>
    <name evidence="2" type="ORF">DAKH74_032330</name>
</gene>
<accession>A0AAV5S0Y9</accession>
<feature type="compositionally biased region" description="Acidic residues" evidence="1">
    <location>
        <begin position="242"/>
        <end position="252"/>
    </location>
</feature>
<feature type="region of interest" description="Disordered" evidence="1">
    <location>
        <begin position="240"/>
        <end position="273"/>
    </location>
</feature>
<keyword evidence="3" id="KW-1185">Reference proteome</keyword>